<evidence type="ECO:0000313" key="2">
    <source>
        <dbReference type="EMBL" id="NLP83232.1"/>
    </source>
</evidence>
<protein>
    <recommendedName>
        <fullName evidence="4">Alpha-L-rhamnosidase six-hairpin glycosidase domain-containing protein</fullName>
    </recommendedName>
</protein>
<evidence type="ECO:0008006" key="4">
    <source>
        <dbReference type="Google" id="ProtNLM"/>
    </source>
</evidence>
<dbReference type="InterPro" id="IPR012341">
    <property type="entry name" value="6hp_glycosidase-like_sf"/>
</dbReference>
<proteinExistence type="predicted"/>
<dbReference type="EMBL" id="JABACI010000001">
    <property type="protein sequence ID" value="NLP83232.1"/>
    <property type="molecule type" value="Genomic_DNA"/>
</dbReference>
<feature type="signal peptide" evidence="1">
    <location>
        <begin position="1"/>
        <end position="21"/>
    </location>
</feature>
<dbReference type="Proteomes" id="UP001429745">
    <property type="component" value="Unassembled WGS sequence"/>
</dbReference>
<gene>
    <name evidence="2" type="ORF">HF576_05185</name>
</gene>
<accession>A0ABX1K8A9</accession>
<sequence length="1224" mass="129609">MLAVAASVAMLATAVPAVAQAAQNASITRDGARVTMCGDEYCATLETGDGVFVSSLVVGGAEMLEGSKGLRTSVTTAAGAVTSRETTGEITIEEQPTSISVSFGTSLVDETWTFGVEDAALTLDIERTFKAWTALTDQGTPTISLASDAVDNIRWPGDGGNLPVGGDRLESFQTGWLAAGQLAAPNIRTAKRQMDYTLLSESSNTALSITGTTSYDDVRNGRATEVRRSGDETESLDVSVIMSSGGLGFAGGNPLGYAVSTTKDGSPIFLPVGANAGQTDTVSLTFAPASFEDHYDLGQLAGVNERELSRVINDYARWMMQDYDMGASTEQPQLQSEVPPLEMHWIGEMIEVFGSDAAIESYKEGLQDIHDHMTEASGRVFCCHPGWGPTWGHDYGDHIPSYVLGLVQAYRLSGDAEWLEPLRARANLSIDYLLANWTDPQTHFVRNVNPNVGEPDYDNDYWESSTGTFNGYTTALLYDALTSWAQLESDVFASDARAASLREVAGTIKTNYNRAAADGGFWSEASHTFLYGTGNQDALYLPVNAAVLKTDIADAAREQAIVTAIRQQNEAGNYDLNPMNVQDLYLADTVSRTAGKGGENGGWYGIPEGDFYAGLALIDDPSVLQTAITSFLTRYQVDGFYGSSTYDRADPTLRTGAAQFFPLTALPARGLYRYGYGFQPGLDRLVLAPHISAAMQGSRVDYRWRGVDMSVAYDSIHDFGLTFEEPSPTPVTVEWGHQAPGSTVQVSVTGQGSLDLTVDENGTAAVELPAGIEGSVAASCSTCVAPPLAEAPSERAISQVDAASGTMRDDLYGQVGVQIAVGPAPVEVSSLGRFKVSGNADIHRVKLLDVDGAIVASGVVDMSHDADADGFVTARLSESVLLEPGIYYAVSVETVGGDSWMQEATVGVSGEGITVLGAVTGRNLDVVPGALGNGATIGYTVAGEPRAWIQELVSPESMRAASGEEIVIDATVFGQAEKHIRGTVTVSGPEGWEAETKPFKLKPKGDVVSETVSTTVKVPDAASTGVYSLTVTATTDDGLVSEREVVVSVSNILFDFDDGTTQGWQAGDGVTEMRAVTTTANGPGSPYAGSHALEFFGRGMTGPDPRTISVVLDEPIDLTNATELYAFVNSYGAWPHTPDSYQATITLHSGSESISQTTDYDANTWNRAAVDVSGWEYRNAITAIDVTYVVNVDAQGYSLGFDLDSVGFDLSGAPASPARTESAG</sequence>
<name>A0ABX1K8A9_9MICO</name>
<evidence type="ECO:0000256" key="1">
    <source>
        <dbReference type="SAM" id="SignalP"/>
    </source>
</evidence>
<keyword evidence="1" id="KW-0732">Signal</keyword>
<dbReference type="SUPFAM" id="SSF48208">
    <property type="entry name" value="Six-hairpin glycosidases"/>
    <property type="match status" value="1"/>
</dbReference>
<dbReference type="Gene3D" id="1.50.10.10">
    <property type="match status" value="1"/>
</dbReference>
<reference evidence="2 3" key="1">
    <citation type="submission" date="2020-04" db="EMBL/GenBank/DDBJ databases">
        <title>CFH 90308 Microbacterium sp.</title>
        <authorList>
            <person name="Nie G."/>
            <person name="Ming H."/>
            <person name="Xia T."/>
        </authorList>
    </citation>
    <scope>NUCLEOTIDE SEQUENCE [LARGE SCALE GENOMIC DNA]</scope>
    <source>
        <strain evidence="2 3">CFH 90308</strain>
    </source>
</reference>
<keyword evidence="3" id="KW-1185">Reference proteome</keyword>
<feature type="chain" id="PRO_5045382189" description="Alpha-L-rhamnosidase six-hairpin glycosidase domain-containing protein" evidence="1">
    <location>
        <begin position="22"/>
        <end position="1224"/>
    </location>
</feature>
<evidence type="ECO:0000313" key="3">
    <source>
        <dbReference type="Proteomes" id="UP001429745"/>
    </source>
</evidence>
<organism evidence="2 3">
    <name type="scientific">Microbacterium salsuginis</name>
    <dbReference type="NCBI Taxonomy" id="2722803"/>
    <lineage>
        <taxon>Bacteria</taxon>
        <taxon>Bacillati</taxon>
        <taxon>Actinomycetota</taxon>
        <taxon>Actinomycetes</taxon>
        <taxon>Micrococcales</taxon>
        <taxon>Microbacteriaceae</taxon>
        <taxon>Microbacterium</taxon>
    </lineage>
</organism>
<comment type="caution">
    <text evidence="2">The sequence shown here is derived from an EMBL/GenBank/DDBJ whole genome shotgun (WGS) entry which is preliminary data.</text>
</comment>
<dbReference type="RefSeq" id="WP_168911664.1">
    <property type="nucleotide sequence ID" value="NZ_JABACI010000001.1"/>
</dbReference>
<dbReference type="Gene3D" id="2.60.120.260">
    <property type="entry name" value="Galactose-binding domain-like"/>
    <property type="match status" value="1"/>
</dbReference>
<dbReference type="InterPro" id="IPR008928">
    <property type="entry name" value="6-hairpin_glycosidase_sf"/>
</dbReference>